<dbReference type="Proteomes" id="UP000016931">
    <property type="component" value="Unassembled WGS sequence"/>
</dbReference>
<evidence type="ECO:0000256" key="1">
    <source>
        <dbReference type="SAM" id="Coils"/>
    </source>
</evidence>
<dbReference type="SUPFAM" id="SSF47459">
    <property type="entry name" value="HLH, helix-loop-helix DNA-binding domain"/>
    <property type="match status" value="1"/>
</dbReference>
<dbReference type="Pfam" id="PF00010">
    <property type="entry name" value="HLH"/>
    <property type="match status" value="1"/>
</dbReference>
<dbReference type="Gene3D" id="4.10.280.10">
    <property type="entry name" value="Helix-loop-helix DNA-binding domain"/>
    <property type="match status" value="1"/>
</dbReference>
<protein>
    <recommendedName>
        <fullName evidence="3">BHLH domain-containing protein</fullName>
    </recommendedName>
</protein>
<dbReference type="PANTHER" id="PTHR47336:SF2">
    <property type="entry name" value="TRANSCRIPTION FACTOR HMS1-RELATED"/>
    <property type="match status" value="1"/>
</dbReference>
<feature type="compositionally biased region" description="Low complexity" evidence="2">
    <location>
        <begin position="53"/>
        <end position="63"/>
    </location>
</feature>
<dbReference type="PROSITE" id="PS50888">
    <property type="entry name" value="BHLH"/>
    <property type="match status" value="1"/>
</dbReference>
<keyword evidence="5" id="KW-1185">Reference proteome</keyword>
<dbReference type="InterPro" id="IPR011598">
    <property type="entry name" value="bHLH_dom"/>
</dbReference>
<dbReference type="OMA" id="GNVPDEC"/>
<dbReference type="SMART" id="SM00353">
    <property type="entry name" value="HLH"/>
    <property type="match status" value="1"/>
</dbReference>
<dbReference type="EMBL" id="KB456265">
    <property type="protein sequence ID" value="EMF12339.1"/>
    <property type="molecule type" value="Genomic_DNA"/>
</dbReference>
<dbReference type="RefSeq" id="XP_016760460.1">
    <property type="nucleotide sequence ID" value="XM_016902085.1"/>
</dbReference>
<feature type="coiled-coil region" evidence="1">
    <location>
        <begin position="180"/>
        <end position="214"/>
    </location>
</feature>
<dbReference type="eggNOG" id="KOG2588">
    <property type="taxonomic scope" value="Eukaryota"/>
</dbReference>
<gene>
    <name evidence="4" type="ORF">SEPMUDRAFT_126594</name>
</gene>
<evidence type="ECO:0000259" key="3">
    <source>
        <dbReference type="PROSITE" id="PS50888"/>
    </source>
</evidence>
<dbReference type="InterPro" id="IPR052099">
    <property type="entry name" value="Regulatory_TF_Diverse"/>
</dbReference>
<dbReference type="AlphaFoldDB" id="N1QIU8"/>
<dbReference type="CDD" id="cd11395">
    <property type="entry name" value="bHLHzip_SREBP_like"/>
    <property type="match status" value="1"/>
</dbReference>
<dbReference type="STRING" id="692275.N1QIU8"/>
<accession>N1QIU8</accession>
<reference evidence="4 5" key="1">
    <citation type="journal article" date="2012" name="PLoS Pathog.">
        <title>Diverse lifestyles and strategies of plant pathogenesis encoded in the genomes of eighteen Dothideomycetes fungi.</title>
        <authorList>
            <person name="Ohm R.A."/>
            <person name="Feau N."/>
            <person name="Henrissat B."/>
            <person name="Schoch C.L."/>
            <person name="Horwitz B.A."/>
            <person name="Barry K.W."/>
            <person name="Condon B.J."/>
            <person name="Copeland A.C."/>
            <person name="Dhillon B."/>
            <person name="Glaser F."/>
            <person name="Hesse C.N."/>
            <person name="Kosti I."/>
            <person name="LaButti K."/>
            <person name="Lindquist E.A."/>
            <person name="Lucas S."/>
            <person name="Salamov A.A."/>
            <person name="Bradshaw R.E."/>
            <person name="Ciuffetti L."/>
            <person name="Hamelin R.C."/>
            <person name="Kema G.H.J."/>
            <person name="Lawrence C."/>
            <person name="Scott J.A."/>
            <person name="Spatafora J.W."/>
            <person name="Turgeon B.G."/>
            <person name="de Wit P.J.G.M."/>
            <person name="Zhong S."/>
            <person name="Goodwin S.B."/>
            <person name="Grigoriev I.V."/>
        </authorList>
    </citation>
    <scope>NUCLEOTIDE SEQUENCE [LARGE SCALE GENOMIC DNA]</scope>
    <source>
        <strain evidence="4 5">SO2202</strain>
    </source>
</reference>
<dbReference type="GeneID" id="27899222"/>
<sequence>MESPSIDLVNCFPSLQCLGGNVPDECKGGNVVCPVLPRTPSDSHMRFSKSSGVASTAVSSDSESSSEHCGHHKRSSSMISSSNNNNNNTSSNTTTSTTTTLPLTPQRPMRPHRRIPHTIIERRYRDNLNTQIETLRLTLPSLKNAYLCSSSSSSSGGGGATIDVEDAALPPRLPSKAMIIATAATYIKELESERDVAEENVRNLQQQVVDLQKLIQCNDCSILQYLQAVGGSGGSGNQGGNLGENGNGNGVCGGAGQGGELQQQQMITA</sequence>
<evidence type="ECO:0000256" key="2">
    <source>
        <dbReference type="SAM" id="MobiDB-lite"/>
    </source>
</evidence>
<feature type="compositionally biased region" description="Low complexity" evidence="2">
    <location>
        <begin position="76"/>
        <end position="100"/>
    </location>
</feature>
<dbReference type="PANTHER" id="PTHR47336">
    <property type="entry name" value="TRANSCRIPTION FACTOR HMS1-RELATED"/>
    <property type="match status" value="1"/>
</dbReference>
<evidence type="ECO:0000313" key="4">
    <source>
        <dbReference type="EMBL" id="EMF12339.1"/>
    </source>
</evidence>
<feature type="region of interest" description="Disordered" evidence="2">
    <location>
        <begin position="38"/>
        <end position="112"/>
    </location>
</feature>
<evidence type="ECO:0000313" key="5">
    <source>
        <dbReference type="Proteomes" id="UP000016931"/>
    </source>
</evidence>
<proteinExistence type="predicted"/>
<keyword evidence="1" id="KW-0175">Coiled coil</keyword>
<name>N1QIU8_SPHMS</name>
<organism evidence="4 5">
    <name type="scientific">Sphaerulina musiva (strain SO2202)</name>
    <name type="common">Poplar stem canker fungus</name>
    <name type="synonym">Septoria musiva</name>
    <dbReference type="NCBI Taxonomy" id="692275"/>
    <lineage>
        <taxon>Eukaryota</taxon>
        <taxon>Fungi</taxon>
        <taxon>Dikarya</taxon>
        <taxon>Ascomycota</taxon>
        <taxon>Pezizomycotina</taxon>
        <taxon>Dothideomycetes</taxon>
        <taxon>Dothideomycetidae</taxon>
        <taxon>Mycosphaerellales</taxon>
        <taxon>Mycosphaerellaceae</taxon>
        <taxon>Sphaerulina</taxon>
    </lineage>
</organism>
<dbReference type="GO" id="GO:0046983">
    <property type="term" value="F:protein dimerization activity"/>
    <property type="evidence" value="ECO:0007669"/>
    <property type="project" value="InterPro"/>
</dbReference>
<feature type="domain" description="BHLH" evidence="3">
    <location>
        <begin position="112"/>
        <end position="190"/>
    </location>
</feature>
<dbReference type="InterPro" id="IPR036638">
    <property type="entry name" value="HLH_DNA-bd_sf"/>
</dbReference>
<dbReference type="OrthoDB" id="2133190at2759"/>
<dbReference type="HOGENOM" id="CLU_1099236_0_0_1"/>